<organism evidence="1 2">
    <name type="scientific">Panicum virgatum</name>
    <name type="common">Blackwell switchgrass</name>
    <dbReference type="NCBI Taxonomy" id="38727"/>
    <lineage>
        <taxon>Eukaryota</taxon>
        <taxon>Viridiplantae</taxon>
        <taxon>Streptophyta</taxon>
        <taxon>Embryophyta</taxon>
        <taxon>Tracheophyta</taxon>
        <taxon>Spermatophyta</taxon>
        <taxon>Magnoliopsida</taxon>
        <taxon>Liliopsida</taxon>
        <taxon>Poales</taxon>
        <taxon>Poaceae</taxon>
        <taxon>PACMAD clade</taxon>
        <taxon>Panicoideae</taxon>
        <taxon>Panicodae</taxon>
        <taxon>Paniceae</taxon>
        <taxon>Panicinae</taxon>
        <taxon>Panicum</taxon>
        <taxon>Panicum sect. Hiantes</taxon>
    </lineage>
</organism>
<comment type="caution">
    <text evidence="1">The sequence shown here is derived from an EMBL/GenBank/DDBJ whole genome shotgun (WGS) entry which is preliminary data.</text>
</comment>
<name>A0A8T0QJC6_PANVG</name>
<gene>
    <name evidence="1" type="ORF">PVAP13_7KG261310</name>
</gene>
<proteinExistence type="predicted"/>
<sequence>MLPAGNGGTIELVSMQMYAPTTLVPARDFWQYCFFLWQHVHACFYFCCYPATRHASAASASACFCFCLHEFLKNFILLCDG</sequence>
<evidence type="ECO:0000313" key="2">
    <source>
        <dbReference type="Proteomes" id="UP000823388"/>
    </source>
</evidence>
<evidence type="ECO:0000313" key="1">
    <source>
        <dbReference type="EMBL" id="KAG2573555.1"/>
    </source>
</evidence>
<dbReference type="EMBL" id="CM029049">
    <property type="protein sequence ID" value="KAG2573555.1"/>
    <property type="molecule type" value="Genomic_DNA"/>
</dbReference>
<keyword evidence="2" id="KW-1185">Reference proteome</keyword>
<dbReference type="AlphaFoldDB" id="A0A8T0QJC6"/>
<accession>A0A8T0QJC6</accession>
<protein>
    <submittedName>
        <fullName evidence="1">Uncharacterized protein</fullName>
    </submittedName>
</protein>
<reference evidence="1" key="1">
    <citation type="submission" date="2020-05" db="EMBL/GenBank/DDBJ databases">
        <title>WGS assembly of Panicum virgatum.</title>
        <authorList>
            <person name="Lovell J.T."/>
            <person name="Jenkins J."/>
            <person name="Shu S."/>
            <person name="Juenger T.E."/>
            <person name="Schmutz J."/>
        </authorList>
    </citation>
    <scope>NUCLEOTIDE SEQUENCE</scope>
    <source>
        <strain evidence="1">AP13</strain>
    </source>
</reference>
<dbReference type="Proteomes" id="UP000823388">
    <property type="component" value="Chromosome 7K"/>
</dbReference>